<protein>
    <recommendedName>
        <fullName evidence="5">CRC domain-containing protein</fullName>
    </recommendedName>
</protein>
<keyword evidence="3" id="KW-0539">Nucleus</keyword>
<dbReference type="AlphaFoldDB" id="A0A834GKX3"/>
<evidence type="ECO:0000256" key="4">
    <source>
        <dbReference type="SAM" id="MobiDB-lite"/>
    </source>
</evidence>
<evidence type="ECO:0000256" key="1">
    <source>
        <dbReference type="ARBA" id="ARBA00004123"/>
    </source>
</evidence>
<gene>
    <name evidence="6" type="ORF">RHSIM_Rhsim08G0223800</name>
</gene>
<dbReference type="InterPro" id="IPR028307">
    <property type="entry name" value="Lin-54_fam"/>
</dbReference>
<evidence type="ECO:0000313" key="7">
    <source>
        <dbReference type="Proteomes" id="UP000626092"/>
    </source>
</evidence>
<feature type="compositionally biased region" description="Basic and acidic residues" evidence="4">
    <location>
        <begin position="314"/>
        <end position="325"/>
    </location>
</feature>
<dbReference type="GO" id="GO:0006355">
    <property type="term" value="P:regulation of DNA-templated transcription"/>
    <property type="evidence" value="ECO:0007669"/>
    <property type="project" value="TreeGrafter"/>
</dbReference>
<accession>A0A834GKX3</accession>
<evidence type="ECO:0000256" key="2">
    <source>
        <dbReference type="ARBA" id="ARBA00007267"/>
    </source>
</evidence>
<dbReference type="InterPro" id="IPR005172">
    <property type="entry name" value="CRC"/>
</dbReference>
<feature type="domain" description="CRC" evidence="5">
    <location>
        <begin position="62"/>
        <end position="155"/>
    </location>
</feature>
<keyword evidence="7" id="KW-1185">Reference proteome</keyword>
<dbReference type="Pfam" id="PF03638">
    <property type="entry name" value="TCR"/>
    <property type="match status" value="1"/>
</dbReference>
<name>A0A834GKX3_RHOSS</name>
<evidence type="ECO:0000313" key="6">
    <source>
        <dbReference type="EMBL" id="KAF7136348.1"/>
    </source>
</evidence>
<dbReference type="Proteomes" id="UP000626092">
    <property type="component" value="Unassembled WGS sequence"/>
</dbReference>
<comment type="caution">
    <text evidence="6">The sequence shown here is derived from an EMBL/GenBank/DDBJ whole genome shotgun (WGS) entry which is preliminary data.</text>
</comment>
<proteinExistence type="inferred from homology"/>
<dbReference type="InterPro" id="IPR033467">
    <property type="entry name" value="Tesmin/TSO1-like_CXC"/>
</dbReference>
<dbReference type="OrthoDB" id="6283463at2759"/>
<dbReference type="SMART" id="SM01114">
    <property type="entry name" value="CXC"/>
    <property type="match status" value="1"/>
</dbReference>
<sequence>MDRGAEKSGFPPKRLDRQLDLNVLPLNVALPSPERIKLQFQSKPNRNLQLSLPPRPPLPRVCFSCQNNVENEADREAAIGYTLERNPNAFRRKIANSPQTTHDYEEEAKTIVPAFKHKGCQCKKSECLKMYCECLQSKILCSEICKCVNCKNLREGEERSAFSKGRSTECMAFIKKTNAAIAGAIGISGYRSRKSRKRKDRDNFPGSNREDQQILRLLKDLEIDGSAALASSKITCRSLLAGNIQQLDTWELCSILVEVSQAATILAEQNSSVNTQTVIENQTASSTANLDGENSRKGPAVHKATPNGYLGIDQENKNATDETHPGDANAQEGMPISPGTLALLCDEEYKFAEDASSDQINNCHSNKDICVEQERLVLMKFRDYLHRLITHGNIKGSNLSAPVEIVFEFGSKWFQ</sequence>
<dbReference type="GO" id="GO:0005634">
    <property type="term" value="C:nucleus"/>
    <property type="evidence" value="ECO:0007669"/>
    <property type="project" value="UniProtKB-SubCell"/>
</dbReference>
<dbReference type="PROSITE" id="PS51634">
    <property type="entry name" value="CRC"/>
    <property type="match status" value="1"/>
</dbReference>
<dbReference type="PANTHER" id="PTHR12446">
    <property type="entry name" value="TESMIN/TSO1-RELATED"/>
    <property type="match status" value="1"/>
</dbReference>
<comment type="similarity">
    <text evidence="2">Belongs to the lin-54 family.</text>
</comment>
<dbReference type="PANTHER" id="PTHR12446:SF34">
    <property type="entry name" value="PROTEIN LIN-54 HOMOLOG"/>
    <property type="match status" value="1"/>
</dbReference>
<reference evidence="6" key="1">
    <citation type="submission" date="2019-11" db="EMBL/GenBank/DDBJ databases">
        <authorList>
            <person name="Liu Y."/>
            <person name="Hou J."/>
            <person name="Li T.-Q."/>
            <person name="Guan C.-H."/>
            <person name="Wu X."/>
            <person name="Wu H.-Z."/>
            <person name="Ling F."/>
            <person name="Zhang R."/>
            <person name="Shi X.-G."/>
            <person name="Ren J.-P."/>
            <person name="Chen E.-F."/>
            <person name="Sun J.-M."/>
        </authorList>
    </citation>
    <scope>NUCLEOTIDE SEQUENCE</scope>
    <source>
        <strain evidence="6">Adult_tree_wgs_1</strain>
        <tissue evidence="6">Leaves</tissue>
    </source>
</reference>
<evidence type="ECO:0000256" key="3">
    <source>
        <dbReference type="ARBA" id="ARBA00023242"/>
    </source>
</evidence>
<comment type="subcellular location">
    <subcellularLocation>
        <location evidence="1">Nucleus</location>
    </subcellularLocation>
</comment>
<feature type="region of interest" description="Disordered" evidence="4">
    <location>
        <begin position="284"/>
        <end position="335"/>
    </location>
</feature>
<dbReference type="EMBL" id="WJXA01000008">
    <property type="protein sequence ID" value="KAF7136348.1"/>
    <property type="molecule type" value="Genomic_DNA"/>
</dbReference>
<organism evidence="6 7">
    <name type="scientific">Rhododendron simsii</name>
    <name type="common">Sims's rhododendron</name>
    <dbReference type="NCBI Taxonomy" id="118357"/>
    <lineage>
        <taxon>Eukaryota</taxon>
        <taxon>Viridiplantae</taxon>
        <taxon>Streptophyta</taxon>
        <taxon>Embryophyta</taxon>
        <taxon>Tracheophyta</taxon>
        <taxon>Spermatophyta</taxon>
        <taxon>Magnoliopsida</taxon>
        <taxon>eudicotyledons</taxon>
        <taxon>Gunneridae</taxon>
        <taxon>Pentapetalae</taxon>
        <taxon>asterids</taxon>
        <taxon>Ericales</taxon>
        <taxon>Ericaceae</taxon>
        <taxon>Ericoideae</taxon>
        <taxon>Rhodoreae</taxon>
        <taxon>Rhododendron</taxon>
    </lineage>
</organism>
<evidence type="ECO:0000259" key="5">
    <source>
        <dbReference type="PROSITE" id="PS51634"/>
    </source>
</evidence>